<accession>A0A6J8BFV2</accession>
<organism evidence="1 2">
    <name type="scientific">Mytilus coruscus</name>
    <name type="common">Sea mussel</name>
    <dbReference type="NCBI Taxonomy" id="42192"/>
    <lineage>
        <taxon>Eukaryota</taxon>
        <taxon>Metazoa</taxon>
        <taxon>Spiralia</taxon>
        <taxon>Lophotrochozoa</taxon>
        <taxon>Mollusca</taxon>
        <taxon>Bivalvia</taxon>
        <taxon>Autobranchia</taxon>
        <taxon>Pteriomorphia</taxon>
        <taxon>Mytilida</taxon>
        <taxon>Mytiloidea</taxon>
        <taxon>Mytilidae</taxon>
        <taxon>Mytilinae</taxon>
        <taxon>Mytilus</taxon>
    </lineage>
</organism>
<dbReference type="AlphaFoldDB" id="A0A6J8BFV2"/>
<sequence length="287" mass="32932">MFILPSGGLLQRYKNFVPQNSGVNIELFRWMLNTAKKMKLPMSGYHGGLVHDETKIQEDLVINTKGCENQLVGWVDTGDEGESLKILKEKTVNKTLATEVLQVSFLGYTDGGQQNREFMKIHFDNDMDAKIKKYCSESLVNPEKKVAHLQDFSHNMKKLRNAVLSSGINKFHTRTLTRNGLTIVWEQCINAAKWDEEKNSRRVHYKLTSSHLHPDSAEKIRNHLAEEVLNEDMLHLMKEYRNSLLNGVVLDSAIEFLEHTSILVSVFRDKRPILSSLTQEFNCLIQC</sequence>
<dbReference type="EMBL" id="CACVKT020003220">
    <property type="protein sequence ID" value="CAC5382466.1"/>
    <property type="molecule type" value="Genomic_DNA"/>
</dbReference>
<gene>
    <name evidence="1" type="ORF">MCOR_18288</name>
</gene>
<name>A0A6J8BFV2_MYTCO</name>
<proteinExistence type="predicted"/>
<dbReference type="Proteomes" id="UP000507470">
    <property type="component" value="Unassembled WGS sequence"/>
</dbReference>
<keyword evidence="2" id="KW-1185">Reference proteome</keyword>
<reference evidence="1 2" key="1">
    <citation type="submission" date="2020-06" db="EMBL/GenBank/DDBJ databases">
        <authorList>
            <person name="Li R."/>
            <person name="Bekaert M."/>
        </authorList>
    </citation>
    <scope>NUCLEOTIDE SEQUENCE [LARGE SCALE GENOMIC DNA]</scope>
    <source>
        <strain evidence="2">wild</strain>
    </source>
</reference>
<evidence type="ECO:0000313" key="1">
    <source>
        <dbReference type="EMBL" id="CAC5382466.1"/>
    </source>
</evidence>
<protein>
    <submittedName>
        <fullName evidence="1">Uncharacterized protein</fullName>
    </submittedName>
</protein>
<evidence type="ECO:0000313" key="2">
    <source>
        <dbReference type="Proteomes" id="UP000507470"/>
    </source>
</evidence>
<dbReference type="OrthoDB" id="6129029at2759"/>